<keyword evidence="2" id="KW-1185">Reference proteome</keyword>
<dbReference type="EMBL" id="CP101118">
    <property type="protein sequence ID" value="WZF89041.1"/>
    <property type="molecule type" value="Genomic_DNA"/>
</dbReference>
<dbReference type="RefSeq" id="WP_227539400.1">
    <property type="nucleotide sequence ID" value="NZ_CP101118.1"/>
</dbReference>
<sequence>MMLNSRLPSRFLNLSIAMILLPGIVGCSAFQQRDRMATFNSAYDRGNYQSAANAMALPTKKEDSGQNGRSGDRVLELLHLGEAYRLAGDYDAAISAFDQAESGMKYLDTQTVASSAMGKVASVLVNESSRDYRALMSEAILVNTYKGLSFLAKGNSDFARVEFNRADDRTRRAVDYFSEDIRAQREAVQSGPTNAASVRRNAESREFRSVLEDRYGDPAGWAVYADYIVPVSTYLHGLYFLAAGNGQSDIDRAVSSFERVARMTPGNPTLAVDARLAQSLAAGKLRREELPPMVWVLYENGLGPVLEEVRFDVPLIVTPRDRPSLIFAAIALPRYKDRRAVPGNLIASSGDGPSVNTDTMAQMGRVIRTEMQARFPGILTRAISAAVVKGVMQYQATEQLGAVGQIGSIIYTLATTQADLRGWQALPDHWEVARLERPADGNLTLKDSQQGLLGRIKVPDQPFTLIYVKRPTMVSPATVMLLDLQGNNPGQRLVLPAPSNQTSAPL</sequence>
<evidence type="ECO:0000313" key="1">
    <source>
        <dbReference type="EMBL" id="WZF89041.1"/>
    </source>
</evidence>
<dbReference type="InterPro" id="IPR011990">
    <property type="entry name" value="TPR-like_helical_dom_sf"/>
</dbReference>
<proteinExistence type="predicted"/>
<organism evidence="1 2">
    <name type="scientific">Marinobacter metalliresistant</name>
    <dbReference type="NCBI Taxonomy" id="2961995"/>
    <lineage>
        <taxon>Bacteria</taxon>
        <taxon>Pseudomonadati</taxon>
        <taxon>Pseudomonadota</taxon>
        <taxon>Gammaproteobacteria</taxon>
        <taxon>Pseudomonadales</taxon>
        <taxon>Marinobacteraceae</taxon>
        <taxon>Marinobacter</taxon>
    </lineage>
</organism>
<accession>A0ABZ2W2U3</accession>
<evidence type="ECO:0008006" key="3">
    <source>
        <dbReference type="Google" id="ProtNLM"/>
    </source>
</evidence>
<protein>
    <recommendedName>
        <fullName evidence="3">Lipoprotein</fullName>
    </recommendedName>
</protein>
<name>A0ABZ2W2U3_9GAMM</name>
<gene>
    <name evidence="1" type="ORF">NLK58_02165</name>
</gene>
<dbReference type="Gene3D" id="1.25.40.10">
    <property type="entry name" value="Tetratricopeptide repeat domain"/>
    <property type="match status" value="1"/>
</dbReference>
<reference evidence="1 2" key="1">
    <citation type="submission" date="2022-07" db="EMBL/GenBank/DDBJ databases">
        <title>A copper resistant bacterium isolated from sediment samples of deep sea hydrothermal areas.</title>
        <authorList>
            <person name="Zeng X."/>
        </authorList>
    </citation>
    <scope>NUCLEOTIDE SEQUENCE [LARGE SCALE GENOMIC DNA]</scope>
    <source>
        <strain evidence="2">CuT 6</strain>
    </source>
</reference>
<evidence type="ECO:0000313" key="2">
    <source>
        <dbReference type="Proteomes" id="UP001475781"/>
    </source>
</evidence>
<dbReference type="Proteomes" id="UP001475781">
    <property type="component" value="Chromosome"/>
</dbReference>
<dbReference type="PROSITE" id="PS51257">
    <property type="entry name" value="PROKAR_LIPOPROTEIN"/>
    <property type="match status" value="1"/>
</dbReference>
<dbReference type="SUPFAM" id="SSF48452">
    <property type="entry name" value="TPR-like"/>
    <property type="match status" value="1"/>
</dbReference>